<accession>A0A4R2L3F3</accession>
<name>A0A4R2L3F3_9GAMM</name>
<comment type="caution">
    <text evidence="1">The sequence shown here is derived from an EMBL/GenBank/DDBJ whole genome shotgun (WGS) entry which is preliminary data.</text>
</comment>
<dbReference type="EMBL" id="SLWY01000007">
    <property type="protein sequence ID" value="TCO81700.1"/>
    <property type="molecule type" value="Genomic_DNA"/>
</dbReference>
<dbReference type="RefSeq" id="WP_132540816.1">
    <property type="nucleotide sequence ID" value="NZ_SLWY01000007.1"/>
</dbReference>
<reference evidence="1 2" key="1">
    <citation type="submission" date="2019-03" db="EMBL/GenBank/DDBJ databases">
        <title>Genomic Encyclopedia of Type Strains, Phase IV (KMG-IV): sequencing the most valuable type-strain genomes for metagenomic binning, comparative biology and taxonomic classification.</title>
        <authorList>
            <person name="Goeker M."/>
        </authorList>
    </citation>
    <scope>NUCLEOTIDE SEQUENCE [LARGE SCALE GENOMIC DNA]</scope>
    <source>
        <strain evidence="1 2">DSM 25287</strain>
    </source>
</reference>
<evidence type="ECO:0000313" key="2">
    <source>
        <dbReference type="Proteomes" id="UP000295765"/>
    </source>
</evidence>
<keyword evidence="2" id="KW-1185">Reference proteome</keyword>
<evidence type="ECO:0000313" key="1">
    <source>
        <dbReference type="EMBL" id="TCO81700.1"/>
    </source>
</evidence>
<gene>
    <name evidence="1" type="ORF">EV699_10793</name>
</gene>
<dbReference type="AlphaFoldDB" id="A0A4R2L3F3"/>
<proteinExistence type="predicted"/>
<sequence length="211" mass="23065">MSNVTDEFTDKEKRADFLSQHVIFVANVAEMDNLGNKAGTRNVYFWKISDAVVELREDRFGRVQKKIKAYWLPWKTLKAVSMDMGNDAQYFFTSQMTGCRFSVLTKEGAPVKVAHIAGTLSQPKRSAEEDKLVTQMGGPEQVRARSLSVSGAAEHGYSGQTADPGSAFVYGVFEDGAWHFGAQIVGANLLPTADLKGILSSAIKPAFSFGT</sequence>
<protein>
    <submittedName>
        <fullName evidence="1">Uncharacterized protein</fullName>
    </submittedName>
</protein>
<dbReference type="OrthoDB" id="5730815at2"/>
<organism evidence="1 2">
    <name type="scientific">Plasticicumulans lactativorans</name>
    <dbReference type="NCBI Taxonomy" id="1133106"/>
    <lineage>
        <taxon>Bacteria</taxon>
        <taxon>Pseudomonadati</taxon>
        <taxon>Pseudomonadota</taxon>
        <taxon>Gammaproteobacteria</taxon>
        <taxon>Candidatus Competibacteraceae</taxon>
        <taxon>Plasticicumulans</taxon>
    </lineage>
</organism>
<dbReference type="Proteomes" id="UP000295765">
    <property type="component" value="Unassembled WGS sequence"/>
</dbReference>